<dbReference type="GO" id="GO:0005634">
    <property type="term" value="C:nucleus"/>
    <property type="evidence" value="ECO:0007669"/>
    <property type="project" value="TreeGrafter"/>
</dbReference>
<dbReference type="OrthoDB" id="8775810at2759"/>
<keyword evidence="2" id="KW-0647">Proteasome</keyword>
<dbReference type="STRING" id="554055.A0A2P6VN50"/>
<sequence>MADLAAASTLLGQLQTAFSSGDLATCKQLLGRLKLEMTKMPALPPVYQQSANTQQQLELARQVLELAVLLAVRQCDEAAFERNYAQLRVYFSDARGMLPPSGQEGALTGLHLLRLLVANRIAEFHSELEVVPPEVQATPEVAQVVQLEQWLMEGAYNKVLAARASAASDYTRHFLDQLSSTVREEVASCSERAYESLSVADAASVLMLGGEAEVEAYAREHGWEVSGGRIAFHKRGDSADGGADGTAPPAVDLIGHCLNYAREIERIV</sequence>
<dbReference type="Proteomes" id="UP000239649">
    <property type="component" value="Unassembled WGS sequence"/>
</dbReference>
<dbReference type="EMBL" id="LHPF02000002">
    <property type="protein sequence ID" value="PSC75509.1"/>
    <property type="molecule type" value="Genomic_DNA"/>
</dbReference>
<reference evidence="4 5" key="1">
    <citation type="journal article" date="2018" name="Plant J.">
        <title>Genome sequences of Chlorella sorokiniana UTEX 1602 and Micractinium conductrix SAG 241.80: implications to maltose excretion by a green alga.</title>
        <authorList>
            <person name="Arriola M.B."/>
            <person name="Velmurugan N."/>
            <person name="Zhang Y."/>
            <person name="Plunkett M.H."/>
            <person name="Hondzo H."/>
            <person name="Barney B.M."/>
        </authorList>
    </citation>
    <scope>NUCLEOTIDE SEQUENCE [LARGE SCALE GENOMIC DNA]</scope>
    <source>
        <strain evidence="4 5">SAG 241.80</strain>
    </source>
</reference>
<evidence type="ECO:0000256" key="2">
    <source>
        <dbReference type="ARBA" id="ARBA00022942"/>
    </source>
</evidence>
<protein>
    <submittedName>
        <fullName evidence="4">26S proteasome non-ATPase regulatory subunit 8-like protein A</fullName>
    </submittedName>
</protein>
<evidence type="ECO:0000313" key="5">
    <source>
        <dbReference type="Proteomes" id="UP000239649"/>
    </source>
</evidence>
<dbReference type="Gene3D" id="1.25.40.990">
    <property type="match status" value="1"/>
</dbReference>
<gene>
    <name evidence="4" type="ORF">C2E20_1217</name>
</gene>
<dbReference type="FunFam" id="1.25.40.990:FF:000001">
    <property type="entry name" value="26S proteasome non-ATPase regulatory subunit"/>
    <property type="match status" value="1"/>
</dbReference>
<dbReference type="AlphaFoldDB" id="A0A2P6VN50"/>
<comment type="similarity">
    <text evidence="1">Belongs to the proteasome subunit S14 family.</text>
</comment>
<dbReference type="GO" id="GO:0005829">
    <property type="term" value="C:cytosol"/>
    <property type="evidence" value="ECO:0007669"/>
    <property type="project" value="TreeGrafter"/>
</dbReference>
<comment type="caution">
    <text evidence="4">The sequence shown here is derived from an EMBL/GenBank/DDBJ whole genome shotgun (WGS) entry which is preliminary data.</text>
</comment>
<dbReference type="GO" id="GO:0008541">
    <property type="term" value="C:proteasome regulatory particle, lid subcomplex"/>
    <property type="evidence" value="ECO:0007669"/>
    <property type="project" value="TreeGrafter"/>
</dbReference>
<feature type="domain" description="CSN8/PSMD8/EIF3K" evidence="3">
    <location>
        <begin position="107"/>
        <end position="234"/>
    </location>
</feature>
<proteinExistence type="inferred from homology"/>
<evidence type="ECO:0000259" key="3">
    <source>
        <dbReference type="Pfam" id="PF10075"/>
    </source>
</evidence>
<dbReference type="InterPro" id="IPR006746">
    <property type="entry name" value="26S_Psome_Rpn12"/>
</dbReference>
<evidence type="ECO:0000313" key="4">
    <source>
        <dbReference type="EMBL" id="PSC75509.1"/>
    </source>
</evidence>
<evidence type="ECO:0000256" key="1">
    <source>
        <dbReference type="ARBA" id="ARBA00009627"/>
    </source>
</evidence>
<dbReference type="PANTHER" id="PTHR12387:SF0">
    <property type="entry name" value="26S PROTEASOME NON-ATPASE REGULATORY SUBUNIT 8"/>
    <property type="match status" value="1"/>
</dbReference>
<keyword evidence="5" id="KW-1185">Reference proteome</keyword>
<dbReference type="GO" id="GO:0043161">
    <property type="term" value="P:proteasome-mediated ubiquitin-dependent protein catabolic process"/>
    <property type="evidence" value="ECO:0007669"/>
    <property type="project" value="TreeGrafter"/>
</dbReference>
<organism evidence="4 5">
    <name type="scientific">Micractinium conductrix</name>
    <dbReference type="NCBI Taxonomy" id="554055"/>
    <lineage>
        <taxon>Eukaryota</taxon>
        <taxon>Viridiplantae</taxon>
        <taxon>Chlorophyta</taxon>
        <taxon>core chlorophytes</taxon>
        <taxon>Trebouxiophyceae</taxon>
        <taxon>Chlorellales</taxon>
        <taxon>Chlorellaceae</taxon>
        <taxon>Chlorella clade</taxon>
        <taxon>Micractinium</taxon>
    </lineage>
</organism>
<dbReference type="Pfam" id="PF10075">
    <property type="entry name" value="CSN8_PSD8_EIF3K"/>
    <property type="match status" value="1"/>
</dbReference>
<accession>A0A2P6VN50</accession>
<name>A0A2P6VN50_9CHLO</name>
<dbReference type="InterPro" id="IPR033464">
    <property type="entry name" value="CSN8_PSD8_EIF3K"/>
</dbReference>
<dbReference type="PANTHER" id="PTHR12387">
    <property type="entry name" value="26S PROTEASOME NON-ATPASE REGULATORY SUBUNIT 8"/>
    <property type="match status" value="1"/>
</dbReference>